<dbReference type="SUPFAM" id="SSF81321">
    <property type="entry name" value="Family A G protein-coupled receptor-like"/>
    <property type="match status" value="1"/>
</dbReference>
<dbReference type="InterPro" id="IPR026234">
    <property type="entry name" value="MRGPCRFAMILY"/>
</dbReference>
<reference evidence="12" key="1">
    <citation type="submission" date="2025-08" db="UniProtKB">
        <authorList>
            <consortium name="RefSeq"/>
        </authorList>
    </citation>
    <scope>IDENTIFICATION</scope>
</reference>
<dbReference type="PRINTS" id="PR02108">
    <property type="entry name" value="MRGPCRFAMILY"/>
</dbReference>
<dbReference type="PRINTS" id="PR00237">
    <property type="entry name" value="GPCRRHODOPSN"/>
</dbReference>
<keyword evidence="11" id="KW-1185">Reference proteome</keyword>
<name>A0ABM1KH35_GEKJA</name>
<evidence type="ECO:0000256" key="3">
    <source>
        <dbReference type="ARBA" id="ARBA00022989"/>
    </source>
</evidence>
<keyword evidence="7 8" id="KW-0807">Transducer</keyword>
<evidence type="ECO:0000256" key="7">
    <source>
        <dbReference type="ARBA" id="ARBA00023224"/>
    </source>
</evidence>
<comment type="subcellular location">
    <subcellularLocation>
        <location evidence="1">Membrane</location>
        <topology evidence="1">Multi-pass membrane protein</topology>
    </subcellularLocation>
</comment>
<evidence type="ECO:0000256" key="6">
    <source>
        <dbReference type="ARBA" id="ARBA00023170"/>
    </source>
</evidence>
<gene>
    <name evidence="12" type="primary">LOC107115772</name>
</gene>
<dbReference type="PROSITE" id="PS00237">
    <property type="entry name" value="G_PROTEIN_RECEP_F1_1"/>
    <property type="match status" value="1"/>
</dbReference>
<dbReference type="InterPro" id="IPR000276">
    <property type="entry name" value="GPCR_Rhodpsn"/>
</dbReference>
<dbReference type="Proteomes" id="UP000694871">
    <property type="component" value="Unplaced"/>
</dbReference>
<evidence type="ECO:0000256" key="1">
    <source>
        <dbReference type="ARBA" id="ARBA00004141"/>
    </source>
</evidence>
<feature type="transmembrane region" description="Helical" evidence="9">
    <location>
        <begin position="160"/>
        <end position="187"/>
    </location>
</feature>
<dbReference type="RefSeq" id="XP_015273022.1">
    <property type="nucleotide sequence ID" value="XM_015417536.1"/>
</dbReference>
<dbReference type="Gene3D" id="1.20.1070.10">
    <property type="entry name" value="Rhodopsin 7-helix transmembrane proteins"/>
    <property type="match status" value="1"/>
</dbReference>
<dbReference type="InterPro" id="IPR017452">
    <property type="entry name" value="GPCR_Rhodpsn_7TM"/>
</dbReference>
<proteinExistence type="inferred from homology"/>
<keyword evidence="2 8" id="KW-0812">Transmembrane</keyword>
<evidence type="ECO:0000256" key="5">
    <source>
        <dbReference type="ARBA" id="ARBA00023136"/>
    </source>
</evidence>
<keyword evidence="6 8" id="KW-0675">Receptor</keyword>
<evidence type="ECO:0000259" key="10">
    <source>
        <dbReference type="PROSITE" id="PS50262"/>
    </source>
</evidence>
<dbReference type="PANTHER" id="PTHR11334:SF68">
    <property type="entry name" value="G-PROTEIN COUPLED RECEPTORS FAMILY 1 PROFILE DOMAIN-CONTAINING PROTEIN-RELATED"/>
    <property type="match status" value="1"/>
</dbReference>
<evidence type="ECO:0000313" key="12">
    <source>
        <dbReference type="RefSeq" id="XP_015273022.1"/>
    </source>
</evidence>
<evidence type="ECO:0000313" key="11">
    <source>
        <dbReference type="Proteomes" id="UP000694871"/>
    </source>
</evidence>
<evidence type="ECO:0000256" key="4">
    <source>
        <dbReference type="ARBA" id="ARBA00023040"/>
    </source>
</evidence>
<keyword evidence="5 9" id="KW-0472">Membrane</keyword>
<protein>
    <submittedName>
        <fullName evidence="12">Proto-oncogene Mas-like</fullName>
    </submittedName>
</protein>
<feature type="transmembrane region" description="Helical" evidence="9">
    <location>
        <begin position="233"/>
        <end position="251"/>
    </location>
</feature>
<dbReference type="PANTHER" id="PTHR11334">
    <property type="entry name" value="MAS-RELATED G-PROTEIN COUPLED RECEPTOR"/>
    <property type="match status" value="1"/>
</dbReference>
<evidence type="ECO:0000256" key="8">
    <source>
        <dbReference type="RuleBase" id="RU000688"/>
    </source>
</evidence>
<evidence type="ECO:0000256" key="9">
    <source>
        <dbReference type="SAM" id="Phobius"/>
    </source>
</evidence>
<feature type="transmembrane region" description="Helical" evidence="9">
    <location>
        <begin position="199"/>
        <end position="221"/>
    </location>
</feature>
<evidence type="ECO:0000256" key="2">
    <source>
        <dbReference type="ARBA" id="ARBA00022692"/>
    </source>
</evidence>
<sequence length="325" mass="37048">MSQQCDVVAMATICNINYGNVSEEISSHNTTDYGSHNSIDNSVGIHISVLVICIFGAVGNGIVIWLLGFRIKRNPFSTFILNLAVADLGVLLSVPFIVFDMRTAFRYYYFYVNKITYLVFLFLFLSTYSTSQFLLTAISIDRCVAVFFPLWHRCHRPPHLSAIVCALIWVLSFLLTTITYTLVFIYLNETVSMEEYYQFIANALLCLPVMMIATGALFIKVCLKTKQHRRGKLLTIVLLTLLFFLLFAFPLNVKYIVDIFTDLSEYVTDGAIVLACLNSSVNPAIYILVGRQWRSRQRESMKMIFQKVFKEEEGCLEEAPVETQL</sequence>
<comment type="similarity">
    <text evidence="8">Belongs to the G-protein coupled receptor 1 family.</text>
</comment>
<keyword evidence="4 8" id="KW-0297">G-protein coupled receptor</keyword>
<keyword evidence="3 9" id="KW-1133">Transmembrane helix</keyword>
<dbReference type="GeneID" id="107115772"/>
<feature type="domain" description="G-protein coupled receptors family 1 profile" evidence="10">
    <location>
        <begin position="59"/>
        <end position="286"/>
    </location>
</feature>
<feature type="transmembrane region" description="Helical" evidence="9">
    <location>
        <begin position="79"/>
        <end position="98"/>
    </location>
</feature>
<feature type="transmembrane region" description="Helical" evidence="9">
    <location>
        <begin position="43"/>
        <end position="67"/>
    </location>
</feature>
<feature type="transmembrane region" description="Helical" evidence="9">
    <location>
        <begin position="271"/>
        <end position="289"/>
    </location>
</feature>
<dbReference type="Pfam" id="PF00001">
    <property type="entry name" value="7tm_1"/>
    <property type="match status" value="1"/>
</dbReference>
<organism evidence="11 12">
    <name type="scientific">Gekko japonicus</name>
    <name type="common">Schlegel's Japanese gecko</name>
    <dbReference type="NCBI Taxonomy" id="146911"/>
    <lineage>
        <taxon>Eukaryota</taxon>
        <taxon>Metazoa</taxon>
        <taxon>Chordata</taxon>
        <taxon>Craniata</taxon>
        <taxon>Vertebrata</taxon>
        <taxon>Euteleostomi</taxon>
        <taxon>Lepidosauria</taxon>
        <taxon>Squamata</taxon>
        <taxon>Bifurcata</taxon>
        <taxon>Gekkota</taxon>
        <taxon>Gekkonidae</taxon>
        <taxon>Gekkoninae</taxon>
        <taxon>Gekko</taxon>
    </lineage>
</organism>
<feature type="transmembrane region" description="Helical" evidence="9">
    <location>
        <begin position="118"/>
        <end position="140"/>
    </location>
</feature>
<accession>A0ABM1KH35</accession>
<dbReference type="PROSITE" id="PS50262">
    <property type="entry name" value="G_PROTEIN_RECEP_F1_2"/>
    <property type="match status" value="1"/>
</dbReference>